<evidence type="ECO:0000313" key="2">
    <source>
        <dbReference type="Proteomes" id="UP000790347"/>
    </source>
</evidence>
<reference evidence="1" key="2">
    <citation type="journal article" date="2022" name="Res Sq">
        <title>Comparative Genomics Reveals Insights into the Divergent Evolution of Astigmatic Mites and Household Pest Adaptations.</title>
        <authorList>
            <person name="Xiong Q."/>
            <person name="Wan A.T.-Y."/>
            <person name="Liu X.-Y."/>
            <person name="Fung C.S.-H."/>
            <person name="Xiao X."/>
            <person name="Malainual N."/>
            <person name="Hou J."/>
            <person name="Wang L."/>
            <person name="Wang M."/>
            <person name="Yang K."/>
            <person name="Cui Y."/>
            <person name="Leung E."/>
            <person name="Nong W."/>
            <person name="Shin S.-K."/>
            <person name="Au S."/>
            <person name="Jeong K.Y."/>
            <person name="Chew F.T."/>
            <person name="Hui J."/>
            <person name="Leung T.F."/>
            <person name="Tungtrongchitr A."/>
            <person name="Zhong N."/>
            <person name="Liu Z."/>
            <person name="Tsui S."/>
        </authorList>
    </citation>
    <scope>NUCLEOTIDE SEQUENCE</scope>
    <source>
        <strain evidence="1">Derf</strain>
        <tissue evidence="1">Whole organism</tissue>
    </source>
</reference>
<organism evidence="1 2">
    <name type="scientific">Dermatophagoides farinae</name>
    <name type="common">American house dust mite</name>
    <dbReference type="NCBI Taxonomy" id="6954"/>
    <lineage>
        <taxon>Eukaryota</taxon>
        <taxon>Metazoa</taxon>
        <taxon>Ecdysozoa</taxon>
        <taxon>Arthropoda</taxon>
        <taxon>Chelicerata</taxon>
        <taxon>Arachnida</taxon>
        <taxon>Acari</taxon>
        <taxon>Acariformes</taxon>
        <taxon>Sarcoptiformes</taxon>
        <taxon>Astigmata</taxon>
        <taxon>Psoroptidia</taxon>
        <taxon>Analgoidea</taxon>
        <taxon>Pyroglyphidae</taxon>
        <taxon>Dermatophagoidinae</taxon>
        <taxon>Dermatophagoides</taxon>
    </lineage>
</organism>
<comment type="caution">
    <text evidence="1">The sequence shown here is derived from an EMBL/GenBank/DDBJ whole genome shotgun (WGS) entry which is preliminary data.</text>
</comment>
<name>A0A922I0D1_DERFA</name>
<dbReference type="EMBL" id="ASGP02000003">
    <property type="protein sequence ID" value="KAH9516347.1"/>
    <property type="molecule type" value="Genomic_DNA"/>
</dbReference>
<accession>A0A922I0D1</accession>
<reference evidence="1" key="1">
    <citation type="submission" date="2013-05" db="EMBL/GenBank/DDBJ databases">
        <authorList>
            <person name="Yim A.K.Y."/>
            <person name="Chan T.F."/>
            <person name="Ji K.M."/>
            <person name="Liu X.Y."/>
            <person name="Zhou J.W."/>
            <person name="Li R.Q."/>
            <person name="Yang K.Y."/>
            <person name="Li J."/>
            <person name="Li M."/>
            <person name="Law P.T.W."/>
            <person name="Wu Y.L."/>
            <person name="Cai Z.L."/>
            <person name="Qin H."/>
            <person name="Bao Y."/>
            <person name="Leung R.K.K."/>
            <person name="Ng P.K.S."/>
            <person name="Zou J."/>
            <person name="Zhong X.J."/>
            <person name="Ran P.X."/>
            <person name="Zhong N.S."/>
            <person name="Liu Z.G."/>
            <person name="Tsui S.K.W."/>
        </authorList>
    </citation>
    <scope>NUCLEOTIDE SEQUENCE</scope>
    <source>
        <strain evidence="1">Derf</strain>
        <tissue evidence="1">Whole organism</tissue>
    </source>
</reference>
<sequence length="75" mass="8563">MIKRSSLSVQKKGNCVELAFSFFCPSFGQISKTTEFKNVISSVIAQMLHVNLHEIGRCEFHESHRIQFSNGRMNT</sequence>
<keyword evidence="2" id="KW-1185">Reference proteome</keyword>
<gene>
    <name evidence="1" type="ORF">DERF_007094</name>
</gene>
<protein>
    <submittedName>
        <fullName evidence="1">Uncharacterized protein</fullName>
    </submittedName>
</protein>
<dbReference type="AlphaFoldDB" id="A0A922I0D1"/>
<proteinExistence type="predicted"/>
<evidence type="ECO:0000313" key="1">
    <source>
        <dbReference type="EMBL" id="KAH9516347.1"/>
    </source>
</evidence>
<dbReference type="Proteomes" id="UP000790347">
    <property type="component" value="Unassembled WGS sequence"/>
</dbReference>